<dbReference type="STRING" id="43775.SAMN04489760_106154"/>
<dbReference type="SMART" id="SM00903">
    <property type="entry name" value="Flavin_Reduct"/>
    <property type="match status" value="1"/>
</dbReference>
<gene>
    <name evidence="5" type="ORF">SAMN04489760_106154</name>
</gene>
<dbReference type="OrthoDB" id="9794638at2"/>
<reference evidence="5 6" key="1">
    <citation type="submission" date="2016-10" db="EMBL/GenBank/DDBJ databases">
        <authorList>
            <person name="de Groot N.N."/>
        </authorList>
    </citation>
    <scope>NUCLEOTIDE SEQUENCE [LARGE SCALE GENOMIC DNA]</scope>
    <source>
        <strain evidence="5 6">DSM 8423</strain>
    </source>
</reference>
<keyword evidence="2" id="KW-0285">Flavoprotein</keyword>
<dbReference type="PANTHER" id="PTHR43567:SF1">
    <property type="entry name" value="FLAVOREDOXIN"/>
    <property type="match status" value="1"/>
</dbReference>
<comment type="similarity">
    <text evidence="3">Belongs to the flavoredoxin family.</text>
</comment>
<feature type="domain" description="Flavin reductase like" evidence="4">
    <location>
        <begin position="10"/>
        <end position="161"/>
    </location>
</feature>
<dbReference type="GO" id="GO:0016646">
    <property type="term" value="F:oxidoreductase activity, acting on the CH-NH group of donors, NAD or NADP as acceptor"/>
    <property type="evidence" value="ECO:0007669"/>
    <property type="project" value="UniProtKB-ARBA"/>
</dbReference>
<dbReference type="PANTHER" id="PTHR43567">
    <property type="entry name" value="FLAVOREDOXIN-RELATED-RELATED"/>
    <property type="match status" value="1"/>
</dbReference>
<protein>
    <submittedName>
        <fullName evidence="5">NADH-FMN oxidoreductase RutF, flavin reductase (DIM6/NTAB) family</fullName>
    </submittedName>
</protein>
<dbReference type="Proteomes" id="UP000198744">
    <property type="component" value="Unassembled WGS sequence"/>
</dbReference>
<evidence type="ECO:0000256" key="3">
    <source>
        <dbReference type="ARBA" id="ARBA00038054"/>
    </source>
</evidence>
<dbReference type="EMBL" id="FOBS01000006">
    <property type="protein sequence ID" value="SEM20685.1"/>
    <property type="molecule type" value="Genomic_DNA"/>
</dbReference>
<dbReference type="Pfam" id="PF01613">
    <property type="entry name" value="Flavin_Reduct"/>
    <property type="match status" value="1"/>
</dbReference>
<dbReference type="Gene3D" id="2.30.110.10">
    <property type="entry name" value="Electron Transport, Fmn-binding Protein, Chain A"/>
    <property type="match status" value="1"/>
</dbReference>
<keyword evidence="6" id="KW-1185">Reference proteome</keyword>
<dbReference type="InterPro" id="IPR052174">
    <property type="entry name" value="Flavoredoxin"/>
</dbReference>
<dbReference type="InterPro" id="IPR012349">
    <property type="entry name" value="Split_barrel_FMN-bd"/>
</dbReference>
<organism evidence="5 6">
    <name type="scientific">Syntrophus gentianae</name>
    <dbReference type="NCBI Taxonomy" id="43775"/>
    <lineage>
        <taxon>Bacteria</taxon>
        <taxon>Pseudomonadati</taxon>
        <taxon>Thermodesulfobacteriota</taxon>
        <taxon>Syntrophia</taxon>
        <taxon>Syntrophales</taxon>
        <taxon>Syntrophaceae</taxon>
        <taxon>Syntrophus</taxon>
    </lineage>
</organism>
<dbReference type="GO" id="GO:0010181">
    <property type="term" value="F:FMN binding"/>
    <property type="evidence" value="ECO:0007669"/>
    <property type="project" value="InterPro"/>
</dbReference>
<comment type="cofactor">
    <cofactor evidence="1">
        <name>FMN</name>
        <dbReference type="ChEBI" id="CHEBI:58210"/>
    </cofactor>
</comment>
<evidence type="ECO:0000313" key="6">
    <source>
        <dbReference type="Proteomes" id="UP000198744"/>
    </source>
</evidence>
<evidence type="ECO:0000256" key="2">
    <source>
        <dbReference type="ARBA" id="ARBA00022630"/>
    </source>
</evidence>
<name>A0A1H7WHV1_9BACT</name>
<dbReference type="RefSeq" id="WP_093882851.1">
    <property type="nucleotide sequence ID" value="NZ_FOBS01000006.1"/>
</dbReference>
<sequence length="188" mass="21266">MKRIFEQKNLFCLPWAQTILGTHLNEKVNFMALDWLTRVNITPAMLGICVNKNNASHKAIVDTGEFSINLPTAEMIEKTDYVGLVSGRHVDKSDLFQVFYGELKSAPMITECPLTIECKLSQTVSLPTHTFFIAEIINIYTEDEILSEGKPDIKKIRPFLLTMPDNNYWAVGENLGKAWSAGQKLRKS</sequence>
<dbReference type="AlphaFoldDB" id="A0A1H7WHV1"/>
<proteinExistence type="inferred from homology"/>
<evidence type="ECO:0000259" key="4">
    <source>
        <dbReference type="SMART" id="SM00903"/>
    </source>
</evidence>
<accession>A0A1H7WHV1</accession>
<evidence type="ECO:0000256" key="1">
    <source>
        <dbReference type="ARBA" id="ARBA00001917"/>
    </source>
</evidence>
<dbReference type="SUPFAM" id="SSF50475">
    <property type="entry name" value="FMN-binding split barrel"/>
    <property type="match status" value="1"/>
</dbReference>
<evidence type="ECO:0000313" key="5">
    <source>
        <dbReference type="EMBL" id="SEM20685.1"/>
    </source>
</evidence>
<dbReference type="InterPro" id="IPR002563">
    <property type="entry name" value="Flavin_Rdtase-like_dom"/>
</dbReference>